<dbReference type="InterPro" id="IPR014710">
    <property type="entry name" value="RmlC-like_jellyroll"/>
</dbReference>
<dbReference type="Gene3D" id="2.60.120.10">
    <property type="entry name" value="Jelly Rolls"/>
    <property type="match status" value="1"/>
</dbReference>
<dbReference type="KEGG" id="pswu:SY83_00520"/>
<dbReference type="PANTHER" id="PTHR43280">
    <property type="entry name" value="ARAC-FAMILY TRANSCRIPTIONAL REGULATOR"/>
    <property type="match status" value="1"/>
</dbReference>
<evidence type="ECO:0000313" key="6">
    <source>
        <dbReference type="Proteomes" id="UP000076927"/>
    </source>
</evidence>
<evidence type="ECO:0000256" key="2">
    <source>
        <dbReference type="ARBA" id="ARBA00023125"/>
    </source>
</evidence>
<dbReference type="SUPFAM" id="SSF46689">
    <property type="entry name" value="Homeodomain-like"/>
    <property type="match status" value="2"/>
</dbReference>
<dbReference type="Gene3D" id="1.10.10.60">
    <property type="entry name" value="Homeodomain-like"/>
    <property type="match status" value="2"/>
</dbReference>
<dbReference type="PATRIC" id="fig|1178515.4.peg.91"/>
<dbReference type="PRINTS" id="PR00032">
    <property type="entry name" value="HTHARAC"/>
</dbReference>
<dbReference type="EMBL" id="CP011388">
    <property type="protein sequence ID" value="ANE45093.1"/>
    <property type="molecule type" value="Genomic_DNA"/>
</dbReference>
<dbReference type="STRING" id="1178515.SY83_00520"/>
<evidence type="ECO:0000259" key="4">
    <source>
        <dbReference type="PROSITE" id="PS01124"/>
    </source>
</evidence>
<dbReference type="Proteomes" id="UP000076927">
    <property type="component" value="Chromosome"/>
</dbReference>
<evidence type="ECO:0000256" key="3">
    <source>
        <dbReference type="ARBA" id="ARBA00023163"/>
    </source>
</evidence>
<organism evidence="5 6">
    <name type="scientific">Paenibacillus swuensis</name>
    <dbReference type="NCBI Taxonomy" id="1178515"/>
    <lineage>
        <taxon>Bacteria</taxon>
        <taxon>Bacillati</taxon>
        <taxon>Bacillota</taxon>
        <taxon>Bacilli</taxon>
        <taxon>Bacillales</taxon>
        <taxon>Paenibacillaceae</taxon>
        <taxon>Paenibacillus</taxon>
    </lineage>
</organism>
<feature type="domain" description="HTH araC/xylS-type" evidence="4">
    <location>
        <begin position="185"/>
        <end position="283"/>
    </location>
</feature>
<keyword evidence="1" id="KW-0805">Transcription regulation</keyword>
<keyword evidence="6" id="KW-1185">Reference proteome</keyword>
<dbReference type="OrthoDB" id="9799319at2"/>
<evidence type="ECO:0000313" key="5">
    <source>
        <dbReference type="EMBL" id="ANE45093.1"/>
    </source>
</evidence>
<dbReference type="SMART" id="SM00342">
    <property type="entry name" value="HTH_ARAC"/>
    <property type="match status" value="1"/>
</dbReference>
<accession>A0A172TE69</accession>
<name>A0A172TE69_9BACL</name>
<sequence>MLTPLIYYYMDMMEADFPFKMELRTKETINCQYHAHEHLQLCYITKGICMHHVEGQSLALVKGDLMAIPPFLAHRIEPVEGQEVELVQLDYMPVVLGGKEEDLVFPLFPKIRISPRNQIVIEELLNNMKTEHEKREQGYQHVIKGDLLKLLVTLFRESKENTALRHTDQGGHETLEGNSSRRLLLDTVRYIHENLHETLSLDDIARRAALSPNYYSYMFKVLKGQTFVQYINDLRIRKAMDLLCETDLSTTQICFDTGFNNTSHFHRVFKKSTGLTPLQYRSGK</sequence>
<reference evidence="5 6" key="1">
    <citation type="submission" date="2015-01" db="EMBL/GenBank/DDBJ databases">
        <title>Paenibacillus swuensis/DY6/whole genome sequencing.</title>
        <authorList>
            <person name="Kim M.K."/>
            <person name="Srinivasan S."/>
            <person name="Lee J.-J."/>
        </authorList>
    </citation>
    <scope>NUCLEOTIDE SEQUENCE [LARGE SCALE GENOMIC DNA]</scope>
    <source>
        <strain evidence="5 6">DY6</strain>
    </source>
</reference>
<dbReference type="InterPro" id="IPR009057">
    <property type="entry name" value="Homeodomain-like_sf"/>
</dbReference>
<dbReference type="Pfam" id="PF12833">
    <property type="entry name" value="HTH_18"/>
    <property type="match status" value="1"/>
</dbReference>
<dbReference type="InterPro" id="IPR003313">
    <property type="entry name" value="AraC-bd"/>
</dbReference>
<dbReference type="InterPro" id="IPR037923">
    <property type="entry name" value="HTH-like"/>
</dbReference>
<proteinExistence type="predicted"/>
<keyword evidence="2" id="KW-0238">DNA-binding</keyword>
<dbReference type="AlphaFoldDB" id="A0A172TE69"/>
<dbReference type="GO" id="GO:0003700">
    <property type="term" value="F:DNA-binding transcription factor activity"/>
    <property type="evidence" value="ECO:0007669"/>
    <property type="project" value="InterPro"/>
</dbReference>
<dbReference type="SUPFAM" id="SSF51215">
    <property type="entry name" value="Regulatory protein AraC"/>
    <property type="match status" value="1"/>
</dbReference>
<keyword evidence="3" id="KW-0804">Transcription</keyword>
<dbReference type="InterPro" id="IPR018060">
    <property type="entry name" value="HTH_AraC"/>
</dbReference>
<gene>
    <name evidence="5" type="ORF">SY83_00520</name>
</gene>
<dbReference type="RefSeq" id="WP_068603308.1">
    <property type="nucleotide sequence ID" value="NZ_CP011388.1"/>
</dbReference>
<dbReference type="PROSITE" id="PS01124">
    <property type="entry name" value="HTH_ARAC_FAMILY_2"/>
    <property type="match status" value="1"/>
</dbReference>
<protein>
    <recommendedName>
        <fullName evidence="4">HTH araC/xylS-type domain-containing protein</fullName>
    </recommendedName>
</protein>
<dbReference type="GO" id="GO:0043565">
    <property type="term" value="F:sequence-specific DNA binding"/>
    <property type="evidence" value="ECO:0007669"/>
    <property type="project" value="InterPro"/>
</dbReference>
<dbReference type="PANTHER" id="PTHR43280:SF34">
    <property type="entry name" value="ARAC-FAMILY TRANSCRIPTIONAL REGULATOR"/>
    <property type="match status" value="1"/>
</dbReference>
<dbReference type="InterPro" id="IPR020449">
    <property type="entry name" value="Tscrpt_reg_AraC-type_HTH"/>
</dbReference>
<evidence type="ECO:0000256" key="1">
    <source>
        <dbReference type="ARBA" id="ARBA00023015"/>
    </source>
</evidence>
<dbReference type="Pfam" id="PF02311">
    <property type="entry name" value="AraC_binding"/>
    <property type="match status" value="1"/>
</dbReference>